<dbReference type="SUPFAM" id="SSF57903">
    <property type="entry name" value="FYVE/PHD zinc finger"/>
    <property type="match status" value="2"/>
</dbReference>
<dbReference type="SUPFAM" id="SSF55781">
    <property type="entry name" value="GAF domain-like"/>
    <property type="match status" value="1"/>
</dbReference>
<dbReference type="VEuPathDB" id="FungiDB:SDRG_08016"/>
<feature type="domain" description="FYVE-type" evidence="5">
    <location>
        <begin position="297"/>
        <end position="353"/>
    </location>
</feature>
<feature type="domain" description="FYVE-type" evidence="5">
    <location>
        <begin position="415"/>
        <end position="478"/>
    </location>
</feature>
<dbReference type="Proteomes" id="UP000030762">
    <property type="component" value="Unassembled WGS sequence"/>
</dbReference>
<keyword evidence="2 4" id="KW-0863">Zinc-finger</keyword>
<sequence>MHHERPATTEVRVCTGSDAVKRVWYVAIRRGACRHAITNTDTAATADATTHISIHRSMLMERTKRLISIEELEDSESSGIFAAPNGSRSQTSILVKSSWPYPWKQPPAIADERDRLAALRQFDVLDTPPERVFEVICELATSVLQCPIAGVTFLDTDRQWFKARRGWIEAEIHRDIAFCAHTVACAEPMVVLDASRDTKFALNPLVLGPTGVRFYAGAPITTAAGHAIGTVCVYDTRPHDSVDMATLEKLASVALLHLEDRLRAPVATEVQDDTLSAFEGPVLSMHELLRMRDCVPKAQCSRCTRCHRAFTLFRHKKHCRACGEVFCSFCALPTRAQQRRGPRVFKIHVCLTCINIGTVLGHFRLCRSVRNSLHGSNDGADEALTPKELEQIQRLEDKDTLSPTRLMPTSECIPFDERGCCHVCSRHFNLFRPKHSCRVCGDVVCSHCSKKKLAIVDGTNETEMEPVTVCVECNVTLTNTALRDDTMPLALASDFEAFNNSRRERNSMKNALDTVKTLLVSADERTLSAGRSSLADKPTELTPAGA</sequence>
<name>T0QLL5_SAPDV</name>
<dbReference type="SMART" id="SM00064">
    <property type="entry name" value="FYVE"/>
    <property type="match status" value="2"/>
</dbReference>
<keyword evidence="1" id="KW-0479">Metal-binding</keyword>
<dbReference type="Gene3D" id="3.30.450.40">
    <property type="match status" value="1"/>
</dbReference>
<dbReference type="InterPro" id="IPR003018">
    <property type="entry name" value="GAF"/>
</dbReference>
<evidence type="ECO:0000256" key="3">
    <source>
        <dbReference type="ARBA" id="ARBA00022833"/>
    </source>
</evidence>
<gene>
    <name evidence="6" type="ORF">SDRG_08016</name>
</gene>
<dbReference type="GO" id="GO:0008270">
    <property type="term" value="F:zinc ion binding"/>
    <property type="evidence" value="ECO:0007669"/>
    <property type="project" value="UniProtKB-KW"/>
</dbReference>
<dbReference type="STRING" id="1156394.T0QLL5"/>
<dbReference type="InterPro" id="IPR013083">
    <property type="entry name" value="Znf_RING/FYVE/PHD"/>
</dbReference>
<dbReference type="SMART" id="SM00065">
    <property type="entry name" value="GAF"/>
    <property type="match status" value="1"/>
</dbReference>
<dbReference type="eggNOG" id="KOG1818">
    <property type="taxonomic scope" value="Eukaryota"/>
</dbReference>
<dbReference type="InterPro" id="IPR000306">
    <property type="entry name" value="Znf_FYVE"/>
</dbReference>
<dbReference type="OrthoDB" id="303614at2759"/>
<keyword evidence="3" id="KW-0862">Zinc</keyword>
<evidence type="ECO:0000256" key="1">
    <source>
        <dbReference type="ARBA" id="ARBA00022723"/>
    </source>
</evidence>
<dbReference type="InterPro" id="IPR017455">
    <property type="entry name" value="Znf_FYVE-rel"/>
</dbReference>
<dbReference type="InParanoid" id="T0QLL5"/>
<dbReference type="PANTHER" id="PTHR43102:SF2">
    <property type="entry name" value="GAF DOMAIN-CONTAINING PROTEIN"/>
    <property type="match status" value="1"/>
</dbReference>
<evidence type="ECO:0000313" key="7">
    <source>
        <dbReference type="Proteomes" id="UP000030762"/>
    </source>
</evidence>
<protein>
    <recommendedName>
        <fullName evidence="5">FYVE-type domain-containing protein</fullName>
    </recommendedName>
</protein>
<reference evidence="6 7" key="1">
    <citation type="submission" date="2012-04" db="EMBL/GenBank/DDBJ databases">
        <title>The Genome Sequence of Saprolegnia declina VS20.</title>
        <authorList>
            <consortium name="The Broad Institute Genome Sequencing Platform"/>
            <person name="Russ C."/>
            <person name="Nusbaum C."/>
            <person name="Tyler B."/>
            <person name="van West P."/>
            <person name="Dieguez-Uribeondo J."/>
            <person name="de Bruijn I."/>
            <person name="Tripathy S."/>
            <person name="Jiang R."/>
            <person name="Young S.K."/>
            <person name="Zeng Q."/>
            <person name="Gargeya S."/>
            <person name="Fitzgerald M."/>
            <person name="Haas B."/>
            <person name="Abouelleil A."/>
            <person name="Alvarado L."/>
            <person name="Arachchi H.M."/>
            <person name="Berlin A."/>
            <person name="Chapman S.B."/>
            <person name="Goldberg J."/>
            <person name="Griggs A."/>
            <person name="Gujja S."/>
            <person name="Hansen M."/>
            <person name="Howarth C."/>
            <person name="Imamovic A."/>
            <person name="Larimer J."/>
            <person name="McCowen C."/>
            <person name="Montmayeur A."/>
            <person name="Murphy C."/>
            <person name="Neiman D."/>
            <person name="Pearson M."/>
            <person name="Priest M."/>
            <person name="Roberts A."/>
            <person name="Saif S."/>
            <person name="Shea T."/>
            <person name="Sisk P."/>
            <person name="Sykes S."/>
            <person name="Wortman J."/>
            <person name="Nusbaum C."/>
            <person name="Birren B."/>
        </authorList>
    </citation>
    <scope>NUCLEOTIDE SEQUENCE [LARGE SCALE GENOMIC DNA]</scope>
    <source>
        <strain evidence="6 7">VS20</strain>
    </source>
</reference>
<dbReference type="EMBL" id="JH767154">
    <property type="protein sequence ID" value="EQC34700.1"/>
    <property type="molecule type" value="Genomic_DNA"/>
</dbReference>
<dbReference type="CDD" id="cd00065">
    <property type="entry name" value="FYVE_like_SF"/>
    <property type="match status" value="2"/>
</dbReference>
<evidence type="ECO:0000256" key="4">
    <source>
        <dbReference type="PROSITE-ProRule" id="PRU00091"/>
    </source>
</evidence>
<dbReference type="RefSeq" id="XP_008612106.1">
    <property type="nucleotide sequence ID" value="XM_008613884.1"/>
</dbReference>
<dbReference type="Gene3D" id="3.30.40.10">
    <property type="entry name" value="Zinc/RING finger domain, C3HC4 (zinc finger)"/>
    <property type="match status" value="2"/>
</dbReference>
<dbReference type="OMA" id="CLTCINI"/>
<organism evidence="6 7">
    <name type="scientific">Saprolegnia diclina (strain VS20)</name>
    <dbReference type="NCBI Taxonomy" id="1156394"/>
    <lineage>
        <taxon>Eukaryota</taxon>
        <taxon>Sar</taxon>
        <taxon>Stramenopiles</taxon>
        <taxon>Oomycota</taxon>
        <taxon>Saprolegniomycetes</taxon>
        <taxon>Saprolegniales</taxon>
        <taxon>Saprolegniaceae</taxon>
        <taxon>Saprolegnia</taxon>
    </lineage>
</organism>
<dbReference type="PROSITE" id="PS50178">
    <property type="entry name" value="ZF_FYVE"/>
    <property type="match status" value="2"/>
</dbReference>
<evidence type="ECO:0000313" key="6">
    <source>
        <dbReference type="EMBL" id="EQC34700.1"/>
    </source>
</evidence>
<dbReference type="AlphaFoldDB" id="T0QLL5"/>
<evidence type="ECO:0000259" key="5">
    <source>
        <dbReference type="PROSITE" id="PS50178"/>
    </source>
</evidence>
<dbReference type="Pfam" id="PF01590">
    <property type="entry name" value="GAF"/>
    <property type="match status" value="1"/>
</dbReference>
<dbReference type="PANTHER" id="PTHR43102">
    <property type="entry name" value="SLR1143 PROTEIN"/>
    <property type="match status" value="1"/>
</dbReference>
<proteinExistence type="predicted"/>
<evidence type="ECO:0000256" key="2">
    <source>
        <dbReference type="ARBA" id="ARBA00022771"/>
    </source>
</evidence>
<keyword evidence="7" id="KW-1185">Reference proteome</keyword>
<dbReference type="InterPro" id="IPR029016">
    <property type="entry name" value="GAF-like_dom_sf"/>
</dbReference>
<dbReference type="InterPro" id="IPR011011">
    <property type="entry name" value="Znf_FYVE_PHD"/>
</dbReference>
<dbReference type="Pfam" id="PF01363">
    <property type="entry name" value="FYVE"/>
    <property type="match status" value="2"/>
</dbReference>
<dbReference type="GeneID" id="19948743"/>
<accession>T0QLL5</accession>